<dbReference type="Proteomes" id="UP000037035">
    <property type="component" value="Unassembled WGS sequence"/>
</dbReference>
<comment type="caution">
    <text evidence="2">The sequence shown here is derived from an EMBL/GenBank/DDBJ whole genome shotgun (WGS) entry which is preliminary data.</text>
</comment>
<evidence type="ECO:0000313" key="2">
    <source>
        <dbReference type="EMBL" id="KNZ63341.1"/>
    </source>
</evidence>
<feature type="compositionally biased region" description="Basic and acidic residues" evidence="1">
    <location>
        <begin position="198"/>
        <end position="210"/>
    </location>
</feature>
<name>A0A0L6VRM0_9BASI</name>
<evidence type="ECO:0000313" key="3">
    <source>
        <dbReference type="Proteomes" id="UP000037035"/>
    </source>
</evidence>
<reference evidence="2 3" key="1">
    <citation type="submission" date="2015-08" db="EMBL/GenBank/DDBJ databases">
        <title>Next Generation Sequencing and Analysis of the Genome of Puccinia sorghi L Schw, the Causal Agent of Maize Common Rust.</title>
        <authorList>
            <person name="Rochi L."/>
            <person name="Burguener G."/>
            <person name="Darino M."/>
            <person name="Turjanski A."/>
            <person name="Kreff E."/>
            <person name="Dieguez M.J."/>
            <person name="Sacco F."/>
        </authorList>
    </citation>
    <scope>NUCLEOTIDE SEQUENCE [LARGE SCALE GENOMIC DNA]</scope>
    <source>
        <strain evidence="2 3">RO10H11247</strain>
    </source>
</reference>
<proteinExistence type="predicted"/>
<dbReference type="VEuPathDB" id="FungiDB:VP01_11578g1"/>
<protein>
    <submittedName>
        <fullName evidence="2">Uncharacterized protein</fullName>
    </submittedName>
</protein>
<organism evidence="2 3">
    <name type="scientific">Puccinia sorghi</name>
    <dbReference type="NCBI Taxonomy" id="27349"/>
    <lineage>
        <taxon>Eukaryota</taxon>
        <taxon>Fungi</taxon>
        <taxon>Dikarya</taxon>
        <taxon>Basidiomycota</taxon>
        <taxon>Pucciniomycotina</taxon>
        <taxon>Pucciniomycetes</taxon>
        <taxon>Pucciniales</taxon>
        <taxon>Pucciniaceae</taxon>
        <taxon>Puccinia</taxon>
    </lineage>
</organism>
<keyword evidence="3" id="KW-1185">Reference proteome</keyword>
<accession>A0A0L6VRM0</accession>
<feature type="compositionally biased region" description="Polar residues" evidence="1">
    <location>
        <begin position="148"/>
        <end position="162"/>
    </location>
</feature>
<sequence length="210" mass="23808">AATAETRSYRLAYISSTAVMFFPHLMADLDKKLLFKQGPKYYFPNQEPIPTDASESIQDLVRKYAEKTKVQENKNKANDMVWQPMEAPSMQMPTTSMILNRWEMWSLPAMHYGEDNQDNHIGFGLRQSQRLGNKEKEKSRQSAPEDMGNSTGPPNQASNKQPQVAKKRRPSYPGAWVKGDSDDSSSNTSGNLEPAKNPQKEPEKNVKEKL</sequence>
<feature type="region of interest" description="Disordered" evidence="1">
    <location>
        <begin position="127"/>
        <end position="210"/>
    </location>
</feature>
<feature type="non-terminal residue" evidence="2">
    <location>
        <position position="1"/>
    </location>
</feature>
<feature type="non-terminal residue" evidence="2">
    <location>
        <position position="210"/>
    </location>
</feature>
<gene>
    <name evidence="2" type="ORF">VP01_11578g1</name>
</gene>
<evidence type="ECO:0000256" key="1">
    <source>
        <dbReference type="SAM" id="MobiDB-lite"/>
    </source>
</evidence>
<dbReference type="AlphaFoldDB" id="A0A0L6VRM0"/>
<dbReference type="EMBL" id="LAVV01001752">
    <property type="protein sequence ID" value="KNZ63341.1"/>
    <property type="molecule type" value="Genomic_DNA"/>
</dbReference>
<dbReference type="OrthoDB" id="2518564at2759"/>